<accession>A0A9Q5D0M5</accession>
<sequence>MKITLTGSLGNINQYLIPQLVTAGHQVTVISQQPERAAAMTALGATAAIGSVKDRVFLQQAFTGADIVYTMIPPDYAARDLRAYIRATGENYAAAIAQAGVKYVVNLSAVGAHDAAGAGPAGASHDVEAMLNTLTDTHILHLRPGMFYSNFYGAIPLIKYQQLLGNNFSGDVEMALTHPADIAAAAAKAMNRLFTGKQIQYVVSDVKTGDELASILGAAIAMPHLSWTAFSDEALLASLQQNGFSEEMAMVYMIEIGIALRNNTLLSHFRQYREQAYGEIRFSAFAEEFAKTYMA</sequence>
<keyword evidence="3" id="KW-1185">Reference proteome</keyword>
<dbReference type="InterPro" id="IPR008030">
    <property type="entry name" value="NmrA-like"/>
</dbReference>
<dbReference type="Pfam" id="PF05368">
    <property type="entry name" value="NmrA"/>
    <property type="match status" value="1"/>
</dbReference>
<proteinExistence type="predicted"/>
<dbReference type="Proteomes" id="UP000281028">
    <property type="component" value="Unassembled WGS sequence"/>
</dbReference>
<dbReference type="AlphaFoldDB" id="A0A9Q5D0M5"/>
<dbReference type="PANTHER" id="PTHR43162">
    <property type="match status" value="1"/>
</dbReference>
<protein>
    <submittedName>
        <fullName evidence="2">NAD(P)H-binding protein</fullName>
    </submittedName>
</protein>
<evidence type="ECO:0000313" key="3">
    <source>
        <dbReference type="Proteomes" id="UP000281028"/>
    </source>
</evidence>
<dbReference type="PANTHER" id="PTHR43162:SF1">
    <property type="entry name" value="PRESTALK A DIFFERENTIATION PROTEIN A"/>
    <property type="match status" value="1"/>
</dbReference>
<dbReference type="Gene3D" id="3.40.50.720">
    <property type="entry name" value="NAD(P)-binding Rossmann-like Domain"/>
    <property type="match status" value="1"/>
</dbReference>
<dbReference type="Gene3D" id="3.90.25.10">
    <property type="entry name" value="UDP-galactose 4-epimerase, domain 1"/>
    <property type="match status" value="1"/>
</dbReference>
<evidence type="ECO:0000259" key="1">
    <source>
        <dbReference type="Pfam" id="PF05368"/>
    </source>
</evidence>
<dbReference type="InterPro" id="IPR036291">
    <property type="entry name" value="NAD(P)-bd_dom_sf"/>
</dbReference>
<dbReference type="InterPro" id="IPR051604">
    <property type="entry name" value="Ergot_Alk_Oxidoreductase"/>
</dbReference>
<dbReference type="SUPFAM" id="SSF51735">
    <property type="entry name" value="NAD(P)-binding Rossmann-fold domains"/>
    <property type="match status" value="1"/>
</dbReference>
<organism evidence="2 3">
    <name type="scientific">Chitinophaga solisilvae</name>
    <dbReference type="NCBI Taxonomy" id="1233460"/>
    <lineage>
        <taxon>Bacteria</taxon>
        <taxon>Pseudomonadati</taxon>
        <taxon>Bacteroidota</taxon>
        <taxon>Chitinophagia</taxon>
        <taxon>Chitinophagales</taxon>
        <taxon>Chitinophagaceae</taxon>
        <taxon>Chitinophaga</taxon>
    </lineage>
</organism>
<feature type="domain" description="NmrA-like" evidence="1">
    <location>
        <begin position="2"/>
        <end position="221"/>
    </location>
</feature>
<dbReference type="OrthoDB" id="2149806at2"/>
<name>A0A9Q5D0M5_9BACT</name>
<gene>
    <name evidence="2" type="ORF">ECE50_002020</name>
</gene>
<reference evidence="2" key="1">
    <citation type="submission" date="2020-05" db="EMBL/GenBank/DDBJ databases">
        <title>Chitinophaga laudate sp. nov., isolated from a tropical peat swamp.</title>
        <authorList>
            <person name="Goh C.B.S."/>
            <person name="Lee M.S."/>
            <person name="Parimannan S."/>
            <person name="Pasbakhsh P."/>
            <person name="Yule C.M."/>
            <person name="Rajandas H."/>
            <person name="Loke S."/>
            <person name="Croft L."/>
            <person name="Tan J.B.L."/>
        </authorList>
    </citation>
    <scope>NUCLEOTIDE SEQUENCE</scope>
    <source>
        <strain evidence="2">Mgbs1</strain>
    </source>
</reference>
<dbReference type="EMBL" id="RIAR02000001">
    <property type="protein sequence ID" value="NSL85589.1"/>
    <property type="molecule type" value="Genomic_DNA"/>
</dbReference>
<comment type="caution">
    <text evidence="2">The sequence shown here is derived from an EMBL/GenBank/DDBJ whole genome shotgun (WGS) entry which is preliminary data.</text>
</comment>
<evidence type="ECO:0000313" key="2">
    <source>
        <dbReference type="EMBL" id="NSL85589.1"/>
    </source>
</evidence>